<dbReference type="EMBL" id="SMGI01000003">
    <property type="protein sequence ID" value="TCK66794.1"/>
    <property type="molecule type" value="Genomic_DNA"/>
</dbReference>
<dbReference type="OrthoDB" id="1143206at2"/>
<comment type="caution">
    <text evidence="3">The sequence shown here is derived from an EMBL/GenBank/DDBJ whole genome shotgun (WGS) entry which is preliminary data.</text>
</comment>
<keyword evidence="4" id="KW-1185">Reference proteome</keyword>
<feature type="chain" id="PRO_5020903301" evidence="1">
    <location>
        <begin position="23"/>
        <end position="240"/>
    </location>
</feature>
<keyword evidence="1" id="KW-0732">Signal</keyword>
<evidence type="ECO:0000313" key="4">
    <source>
        <dbReference type="Proteomes" id="UP000295714"/>
    </source>
</evidence>
<dbReference type="Pfam" id="PF14289">
    <property type="entry name" value="DUF4369"/>
    <property type="match status" value="1"/>
</dbReference>
<evidence type="ECO:0000259" key="2">
    <source>
        <dbReference type="Pfam" id="PF14289"/>
    </source>
</evidence>
<gene>
    <name evidence="3" type="ORF">DFQ05_2068</name>
</gene>
<evidence type="ECO:0000256" key="1">
    <source>
        <dbReference type="SAM" id="SignalP"/>
    </source>
</evidence>
<organism evidence="3 4">
    <name type="scientific">Winogradskyella wandonensis</name>
    <dbReference type="NCBI Taxonomy" id="1442586"/>
    <lineage>
        <taxon>Bacteria</taxon>
        <taxon>Pseudomonadati</taxon>
        <taxon>Bacteroidota</taxon>
        <taxon>Flavobacteriia</taxon>
        <taxon>Flavobacteriales</taxon>
        <taxon>Flavobacteriaceae</taxon>
        <taxon>Winogradskyella</taxon>
    </lineage>
</organism>
<reference evidence="3 4" key="1">
    <citation type="journal article" date="2015" name="Stand. Genomic Sci.">
        <title>Genomic Encyclopedia of Bacterial and Archaeal Type Strains, Phase III: the genomes of soil and plant-associated and newly described type strains.</title>
        <authorList>
            <person name="Whitman W.B."/>
            <person name="Woyke T."/>
            <person name="Klenk H.P."/>
            <person name="Zhou Y."/>
            <person name="Lilburn T.G."/>
            <person name="Beck B.J."/>
            <person name="De Vos P."/>
            <person name="Vandamme P."/>
            <person name="Eisen J.A."/>
            <person name="Garrity G."/>
            <person name="Hugenholtz P."/>
            <person name="Kyrpides N.C."/>
        </authorList>
    </citation>
    <scope>NUCLEOTIDE SEQUENCE [LARGE SCALE GENOMIC DNA]</scope>
    <source>
        <strain evidence="3 4">CECT 8445</strain>
    </source>
</reference>
<name>A0A4R1KP30_9FLAO</name>
<protein>
    <submittedName>
        <fullName evidence="3">Uncharacterized protein DUF4369</fullName>
    </submittedName>
</protein>
<dbReference type="Proteomes" id="UP000295714">
    <property type="component" value="Unassembled WGS sequence"/>
</dbReference>
<evidence type="ECO:0000313" key="3">
    <source>
        <dbReference type="EMBL" id="TCK66794.1"/>
    </source>
</evidence>
<dbReference type="AlphaFoldDB" id="A0A4R1KP30"/>
<proteinExistence type="predicted"/>
<feature type="signal peptide" evidence="1">
    <location>
        <begin position="1"/>
        <end position="22"/>
    </location>
</feature>
<dbReference type="InterPro" id="IPR025380">
    <property type="entry name" value="DUF4369"/>
</dbReference>
<sequence length="240" mass="26931">MKAFQNLLYIILISLIVSSCNSETEKNFTLNGSVKGLKKGVVYLQKEDGTSIVDLDSVVIKGTSDFTLKTNIDEPILLYLKLHKNDGQEHFIPFFADKGITEIKTTLKRFTSDAKITGSEQQVLLEEYLKLMSDFNDSNLDLIKANFEAAKRNDTITSDSLAKRSNRLLKLKYASTINFALNHGDSEVAPYLALYEAPNASVKYLDSIYNNLTDKVKQSYYGKTLGKALNDFKKAQDSIK</sequence>
<feature type="domain" description="DUF4369" evidence="2">
    <location>
        <begin position="28"/>
        <end position="122"/>
    </location>
</feature>
<accession>A0A4R1KP30</accession>
<dbReference type="PROSITE" id="PS51257">
    <property type="entry name" value="PROKAR_LIPOPROTEIN"/>
    <property type="match status" value="1"/>
</dbReference>
<dbReference type="RefSeq" id="WP_132705306.1">
    <property type="nucleotide sequence ID" value="NZ_SMGI01000003.1"/>
</dbReference>